<evidence type="ECO:0000256" key="1">
    <source>
        <dbReference type="SAM" id="MobiDB-lite"/>
    </source>
</evidence>
<sequence>MLLSIHRHYPAARLGQVAPLRSGITVLVVIGLFLVGGASVANAQYYFGGHGFGYGPHVSITIPAPGAMPMPGGYVGPGYPSPFAMMADHMARRHAQMAERYAARFGYQPAPAYVPVVPVPALPGVVRVDPYPPQDEIAPLGDAAYPEPDYHMEFAPDAGSFARAAVRLTNALSQMENGSVWIEYLHADQLAELANRGQLPSEVEMRNLAARYQGVVANPDLDWVRRADGFEEVLAGLTAITGSGMEPETDVYRQPMGGASSPSPRSGSPTVAPEVESAQGNASDDANQPEGESVLTNKDTEGSVEILPAPATTSL</sequence>
<reference evidence="2 3" key="1">
    <citation type="journal article" date="2022" name="Syst. Appl. Microbiol.">
        <title>Rhodopirellula aestuarii sp. nov., a novel member of the genus Rhodopirellula isolated from brackish sediments collected in the Tagus River estuary, Portugal.</title>
        <authorList>
            <person name="Vitorino I.R."/>
            <person name="Klimek D."/>
            <person name="Calusinska M."/>
            <person name="Lobo-da-Cunha A."/>
            <person name="Vasconcelos V."/>
            <person name="Lage O.M."/>
        </authorList>
    </citation>
    <scope>NUCLEOTIDE SEQUENCE [LARGE SCALE GENOMIC DNA]</scope>
    <source>
        <strain evidence="2 3">ICT_H3.1</strain>
    </source>
</reference>
<protein>
    <submittedName>
        <fullName evidence="2">Uncharacterized protein</fullName>
    </submittedName>
</protein>
<feature type="compositionally biased region" description="Low complexity" evidence="1">
    <location>
        <begin position="257"/>
        <end position="269"/>
    </location>
</feature>
<organism evidence="2 3">
    <name type="scientific">Aporhodopirellula aestuarii</name>
    <dbReference type="NCBI Taxonomy" id="2950107"/>
    <lineage>
        <taxon>Bacteria</taxon>
        <taxon>Pseudomonadati</taxon>
        <taxon>Planctomycetota</taxon>
        <taxon>Planctomycetia</taxon>
        <taxon>Pirellulales</taxon>
        <taxon>Pirellulaceae</taxon>
        <taxon>Aporhodopirellula</taxon>
    </lineage>
</organism>
<accession>A0ABT0U4Y2</accession>
<proteinExistence type="predicted"/>
<gene>
    <name evidence="2" type="ORF">NB063_12430</name>
</gene>
<evidence type="ECO:0000313" key="2">
    <source>
        <dbReference type="EMBL" id="MCM2371411.1"/>
    </source>
</evidence>
<comment type="caution">
    <text evidence="2">The sequence shown here is derived from an EMBL/GenBank/DDBJ whole genome shotgun (WGS) entry which is preliminary data.</text>
</comment>
<keyword evidence="3" id="KW-1185">Reference proteome</keyword>
<dbReference type="RefSeq" id="WP_250929044.1">
    <property type="nucleotide sequence ID" value="NZ_JAMQBK010000031.1"/>
</dbReference>
<evidence type="ECO:0000313" key="3">
    <source>
        <dbReference type="Proteomes" id="UP001202961"/>
    </source>
</evidence>
<dbReference type="Proteomes" id="UP001202961">
    <property type="component" value="Unassembled WGS sequence"/>
</dbReference>
<feature type="region of interest" description="Disordered" evidence="1">
    <location>
        <begin position="243"/>
        <end position="315"/>
    </location>
</feature>
<name>A0ABT0U4Y2_9BACT</name>
<dbReference type="EMBL" id="JAMQBK010000031">
    <property type="protein sequence ID" value="MCM2371411.1"/>
    <property type="molecule type" value="Genomic_DNA"/>
</dbReference>